<feature type="transmembrane region" description="Helical" evidence="1">
    <location>
        <begin position="12"/>
        <end position="32"/>
    </location>
</feature>
<keyword evidence="1" id="KW-1133">Transmembrane helix</keyword>
<protein>
    <recommendedName>
        <fullName evidence="4">DUF1240 domain-containing protein</fullName>
    </recommendedName>
</protein>
<gene>
    <name evidence="2" type="ORF">FZO59_20135</name>
</gene>
<evidence type="ECO:0000313" key="3">
    <source>
        <dbReference type="Proteomes" id="UP000323910"/>
    </source>
</evidence>
<proteinExistence type="predicted"/>
<feature type="transmembrane region" description="Helical" evidence="1">
    <location>
        <begin position="96"/>
        <end position="121"/>
    </location>
</feature>
<evidence type="ECO:0000313" key="2">
    <source>
        <dbReference type="EMBL" id="TYT30150.1"/>
    </source>
</evidence>
<name>A0ABY3NXP1_9ENTR</name>
<reference evidence="2 3" key="1">
    <citation type="submission" date="2019-08" db="EMBL/GenBank/DDBJ databases">
        <title>The draft genome of Lelliottia nimipressuralis strain CICC 24156.</title>
        <authorList>
            <person name="Wu W."/>
            <person name="Feng Y."/>
            <person name="Zong Z."/>
        </authorList>
    </citation>
    <scope>NUCLEOTIDE SEQUENCE [LARGE SCALE GENOMIC DNA]</scope>
    <source>
        <strain evidence="2 3">CICC 24156</strain>
    </source>
</reference>
<evidence type="ECO:0008006" key="4">
    <source>
        <dbReference type="Google" id="ProtNLM"/>
    </source>
</evidence>
<organism evidence="2 3">
    <name type="scientific">Lelliottia nimipressuralis</name>
    <dbReference type="NCBI Taxonomy" id="69220"/>
    <lineage>
        <taxon>Bacteria</taxon>
        <taxon>Pseudomonadati</taxon>
        <taxon>Pseudomonadota</taxon>
        <taxon>Gammaproteobacteria</taxon>
        <taxon>Enterobacterales</taxon>
        <taxon>Enterobacteriaceae</taxon>
        <taxon>Lelliottia</taxon>
    </lineage>
</organism>
<feature type="transmembrane region" description="Helical" evidence="1">
    <location>
        <begin position="52"/>
        <end position="76"/>
    </location>
</feature>
<comment type="caution">
    <text evidence="2">The sequence shown here is derived from an EMBL/GenBank/DDBJ whole genome shotgun (WGS) entry which is preliminary data.</text>
</comment>
<dbReference type="Proteomes" id="UP000323910">
    <property type="component" value="Unassembled WGS sequence"/>
</dbReference>
<evidence type="ECO:0000256" key="1">
    <source>
        <dbReference type="SAM" id="Phobius"/>
    </source>
</evidence>
<dbReference type="RefSeq" id="WP_129036357.1">
    <property type="nucleotide sequence ID" value="NZ_SDDX01000034.1"/>
</dbReference>
<keyword evidence="3" id="KW-1185">Reference proteome</keyword>
<dbReference type="EMBL" id="VTFR01000012">
    <property type="protein sequence ID" value="TYT30150.1"/>
    <property type="molecule type" value="Genomic_DNA"/>
</dbReference>
<keyword evidence="1" id="KW-0812">Transmembrane</keyword>
<keyword evidence="1" id="KW-0472">Membrane</keyword>
<sequence>MKKNTTLIWKVFIIKKIVSIFIIGVFSLFIIFNIKSVPLRSVISLINRNDIIFNYGMSIACFGGLPFALYIIGFTLRTLFQKRTITTERPTLAGSIFLFFSIVIFGIFIIASYLVPLWLIFSGYHPCQGASLHGYFVIDLDLCKSIAPPSSFW</sequence>
<accession>A0ABY3NXP1</accession>